<evidence type="ECO:0000256" key="8">
    <source>
        <dbReference type="ARBA" id="ARBA00049244"/>
    </source>
</evidence>
<proteinExistence type="inferred from homology"/>
<dbReference type="AlphaFoldDB" id="A0A6V7UJ53"/>
<reference evidence="10 11" key="1">
    <citation type="submission" date="2020-08" db="EMBL/GenBank/DDBJ databases">
        <authorList>
            <person name="Koutsovoulos G."/>
            <person name="Danchin GJ E."/>
        </authorList>
    </citation>
    <scope>NUCLEOTIDE SEQUENCE [LARGE SCALE GENOMIC DNA]</scope>
</reference>
<evidence type="ECO:0000256" key="1">
    <source>
        <dbReference type="ARBA" id="ARBA00005755"/>
    </source>
</evidence>
<dbReference type="GO" id="GO:0003677">
    <property type="term" value="F:DNA binding"/>
    <property type="evidence" value="ECO:0007669"/>
    <property type="project" value="UniProtKB-KW"/>
</dbReference>
<dbReference type="EMBL" id="CAJEWN010000074">
    <property type="protein sequence ID" value="CAD2159451.1"/>
    <property type="molecule type" value="Genomic_DNA"/>
</dbReference>
<evidence type="ECO:0000259" key="9">
    <source>
        <dbReference type="Pfam" id="PF03175"/>
    </source>
</evidence>
<accession>A0A6V7UJ53</accession>
<dbReference type="Proteomes" id="UP000580250">
    <property type="component" value="Unassembled WGS sequence"/>
</dbReference>
<gene>
    <name evidence="10" type="ORF">MENT_LOCUS13722</name>
</gene>
<evidence type="ECO:0000313" key="10">
    <source>
        <dbReference type="EMBL" id="CAD2159451.1"/>
    </source>
</evidence>
<keyword evidence="3" id="KW-0808">Transferase</keyword>
<evidence type="ECO:0000256" key="3">
    <source>
        <dbReference type="ARBA" id="ARBA00022679"/>
    </source>
</evidence>
<name>A0A6V7UJ53_MELEN</name>
<keyword evidence="5" id="KW-0235">DNA replication</keyword>
<dbReference type="GO" id="GO:0003887">
    <property type="term" value="F:DNA-directed DNA polymerase activity"/>
    <property type="evidence" value="ECO:0007669"/>
    <property type="project" value="UniProtKB-KW"/>
</dbReference>
<dbReference type="PANTHER" id="PTHR33568:SF3">
    <property type="entry name" value="DNA-DIRECTED DNA POLYMERASE"/>
    <property type="match status" value="1"/>
</dbReference>
<evidence type="ECO:0000256" key="5">
    <source>
        <dbReference type="ARBA" id="ARBA00022705"/>
    </source>
</evidence>
<organism evidence="10 11">
    <name type="scientific">Meloidogyne enterolobii</name>
    <name type="common">Root-knot nematode worm</name>
    <name type="synonym">Meloidogyne mayaguensis</name>
    <dbReference type="NCBI Taxonomy" id="390850"/>
    <lineage>
        <taxon>Eukaryota</taxon>
        <taxon>Metazoa</taxon>
        <taxon>Ecdysozoa</taxon>
        <taxon>Nematoda</taxon>
        <taxon>Chromadorea</taxon>
        <taxon>Rhabditida</taxon>
        <taxon>Tylenchina</taxon>
        <taxon>Tylenchomorpha</taxon>
        <taxon>Tylenchoidea</taxon>
        <taxon>Meloidogynidae</taxon>
        <taxon>Meloidogyninae</taxon>
        <taxon>Meloidogyne</taxon>
    </lineage>
</organism>
<dbReference type="InterPro" id="IPR043502">
    <property type="entry name" value="DNA/RNA_pol_sf"/>
</dbReference>
<evidence type="ECO:0000256" key="7">
    <source>
        <dbReference type="ARBA" id="ARBA00023125"/>
    </source>
</evidence>
<evidence type="ECO:0000256" key="4">
    <source>
        <dbReference type="ARBA" id="ARBA00022695"/>
    </source>
</evidence>
<evidence type="ECO:0000313" key="11">
    <source>
        <dbReference type="Proteomes" id="UP000580250"/>
    </source>
</evidence>
<comment type="caution">
    <text evidence="10">The sequence shown here is derived from an EMBL/GenBank/DDBJ whole genome shotgun (WGS) entry which is preliminary data.</text>
</comment>
<dbReference type="InterPro" id="IPR004868">
    <property type="entry name" value="DNA-dir_DNA_pol_B_mt/vir"/>
</dbReference>
<evidence type="ECO:0000256" key="2">
    <source>
        <dbReference type="ARBA" id="ARBA00012417"/>
    </source>
</evidence>
<dbReference type="Pfam" id="PF03175">
    <property type="entry name" value="DNA_pol_B_2"/>
    <property type="match status" value="1"/>
</dbReference>
<sequence length="372" mass="43094">MRRCFLPENWIVHSPEGGYLRGRRASAESQRYIRFFELQHPEAAGHIQHAQWALGEAHVEDCGYRLDGLWQRSPPLRPLAIEYMGCYYHGCPKCFPVRDQRLAAGRTAEELFERTQQRLWELEHQHGYQLHVVSLYPYVMKARSFPIGHPNVLTRDTLLLPPNNPLPWTTPEHNIYKGLLLVRVQPPNFMNGNLPPVLPYRTHDGRLTFPLCAKCADNRQQRPCTHGERERSWLTGYTHVELNYALERGYKVVDIYEASGWPDGCATELDRAEYLAEFERVEGIFLNPEKIETNPGLRMIAKLLANSLWGKLAQRVCGTEVRYAKTPTEFHQLLEDPTIDMLDFDHVSEHLDRCVVRKKPEFAKAPNTNCLQ</sequence>
<comment type="catalytic activity">
    <reaction evidence="8">
        <text>DNA(n) + a 2'-deoxyribonucleoside 5'-triphosphate = DNA(n+1) + diphosphate</text>
        <dbReference type="Rhea" id="RHEA:22508"/>
        <dbReference type="Rhea" id="RHEA-COMP:17339"/>
        <dbReference type="Rhea" id="RHEA-COMP:17340"/>
        <dbReference type="ChEBI" id="CHEBI:33019"/>
        <dbReference type="ChEBI" id="CHEBI:61560"/>
        <dbReference type="ChEBI" id="CHEBI:173112"/>
        <dbReference type="EC" id="2.7.7.7"/>
    </reaction>
</comment>
<keyword evidence="7" id="KW-0238">DNA-binding</keyword>
<comment type="similarity">
    <text evidence="1">Belongs to the DNA polymerase type-B family.</text>
</comment>
<dbReference type="GO" id="GO:0006260">
    <property type="term" value="P:DNA replication"/>
    <property type="evidence" value="ECO:0007669"/>
    <property type="project" value="UniProtKB-KW"/>
</dbReference>
<evidence type="ECO:0000256" key="6">
    <source>
        <dbReference type="ARBA" id="ARBA00022932"/>
    </source>
</evidence>
<dbReference type="SUPFAM" id="SSF56672">
    <property type="entry name" value="DNA/RNA polymerases"/>
    <property type="match status" value="1"/>
</dbReference>
<protein>
    <recommendedName>
        <fullName evidence="2">DNA-directed DNA polymerase</fullName>
        <ecNumber evidence="2">2.7.7.7</ecNumber>
    </recommendedName>
</protein>
<dbReference type="OrthoDB" id="5876545at2759"/>
<dbReference type="GO" id="GO:0000166">
    <property type="term" value="F:nucleotide binding"/>
    <property type="evidence" value="ECO:0007669"/>
    <property type="project" value="InterPro"/>
</dbReference>
<keyword evidence="6" id="KW-0239">DNA-directed DNA polymerase</keyword>
<dbReference type="PANTHER" id="PTHR33568">
    <property type="entry name" value="DNA POLYMERASE"/>
    <property type="match status" value="1"/>
</dbReference>
<feature type="domain" description="DNA-directed DNA polymerase family B mitochondria/virus" evidence="9">
    <location>
        <begin position="128"/>
        <end position="329"/>
    </location>
</feature>
<dbReference type="EC" id="2.7.7.7" evidence="2"/>
<keyword evidence="4" id="KW-0548">Nucleotidyltransferase</keyword>